<reference evidence="2 3" key="1">
    <citation type="journal article" date="2019" name="Sci. Rep.">
        <title>Orb-weaving spider Araneus ventricosus genome elucidates the spidroin gene catalogue.</title>
        <authorList>
            <person name="Kono N."/>
            <person name="Nakamura H."/>
            <person name="Ohtoshi R."/>
            <person name="Moran D.A.P."/>
            <person name="Shinohara A."/>
            <person name="Yoshida Y."/>
            <person name="Fujiwara M."/>
            <person name="Mori M."/>
            <person name="Tomita M."/>
            <person name="Arakawa K."/>
        </authorList>
    </citation>
    <scope>NUCLEOTIDE SEQUENCE [LARGE SCALE GENOMIC DNA]</scope>
</reference>
<dbReference type="AlphaFoldDB" id="A0A4Y2JYX3"/>
<evidence type="ECO:0000313" key="2">
    <source>
        <dbReference type="EMBL" id="GBM94915.1"/>
    </source>
</evidence>
<feature type="compositionally biased region" description="Polar residues" evidence="1">
    <location>
        <begin position="117"/>
        <end position="133"/>
    </location>
</feature>
<feature type="region of interest" description="Disordered" evidence="1">
    <location>
        <begin position="20"/>
        <end position="52"/>
    </location>
</feature>
<accession>A0A4Y2JYX3</accession>
<feature type="compositionally biased region" description="Polar residues" evidence="1">
    <location>
        <begin position="39"/>
        <end position="52"/>
    </location>
</feature>
<keyword evidence="3" id="KW-1185">Reference proteome</keyword>
<organism evidence="2 3">
    <name type="scientific">Araneus ventricosus</name>
    <name type="common">Orbweaver spider</name>
    <name type="synonym">Epeira ventricosa</name>
    <dbReference type="NCBI Taxonomy" id="182803"/>
    <lineage>
        <taxon>Eukaryota</taxon>
        <taxon>Metazoa</taxon>
        <taxon>Ecdysozoa</taxon>
        <taxon>Arthropoda</taxon>
        <taxon>Chelicerata</taxon>
        <taxon>Arachnida</taxon>
        <taxon>Araneae</taxon>
        <taxon>Araneomorphae</taxon>
        <taxon>Entelegynae</taxon>
        <taxon>Araneoidea</taxon>
        <taxon>Araneidae</taxon>
        <taxon>Araneus</taxon>
    </lineage>
</organism>
<protein>
    <submittedName>
        <fullName evidence="2">Uncharacterized protein</fullName>
    </submittedName>
</protein>
<dbReference type="EMBL" id="BGPR01004010">
    <property type="protein sequence ID" value="GBM94915.1"/>
    <property type="molecule type" value="Genomic_DNA"/>
</dbReference>
<dbReference type="Proteomes" id="UP000499080">
    <property type="component" value="Unassembled WGS sequence"/>
</dbReference>
<feature type="region of interest" description="Disordered" evidence="1">
    <location>
        <begin position="98"/>
        <end position="133"/>
    </location>
</feature>
<gene>
    <name evidence="2" type="ORF">AVEN_232220_1</name>
</gene>
<name>A0A4Y2JYX3_ARAVE</name>
<dbReference type="OrthoDB" id="10560132at2759"/>
<comment type="caution">
    <text evidence="2">The sequence shown here is derived from an EMBL/GenBank/DDBJ whole genome shotgun (WGS) entry which is preliminary data.</text>
</comment>
<feature type="compositionally biased region" description="Basic and acidic residues" evidence="1">
    <location>
        <begin position="29"/>
        <end position="38"/>
    </location>
</feature>
<evidence type="ECO:0000256" key="1">
    <source>
        <dbReference type="SAM" id="MobiDB-lite"/>
    </source>
</evidence>
<sequence length="133" mass="15139">MRFSHTDIFAFNVRIVKPDDTNPSAPHQLVRETRREKNSTVTSQASHNGATCESQFSGHRVIKGLAVARDNIFLAPRKQHVVNMRGFDVLCEVLRENQRTDVDKPRRKRKKSEKSTDTSCFSAKSLSPGQNRM</sequence>
<proteinExistence type="predicted"/>
<evidence type="ECO:0000313" key="3">
    <source>
        <dbReference type="Proteomes" id="UP000499080"/>
    </source>
</evidence>